<reference evidence="2" key="1">
    <citation type="submission" date="2020-09" db="EMBL/GenBank/DDBJ databases">
        <authorList>
            <person name="Kikuchi T."/>
        </authorList>
    </citation>
    <scope>NUCLEOTIDE SEQUENCE</scope>
    <source>
        <strain evidence="2">SH1</strain>
    </source>
</reference>
<comment type="caution">
    <text evidence="2">The sequence shown here is derived from an EMBL/GenBank/DDBJ whole genome shotgun (WGS) entry which is preliminary data.</text>
</comment>
<dbReference type="Proteomes" id="UP000783686">
    <property type="component" value="Unassembled WGS sequence"/>
</dbReference>
<accession>A0A811KTE5</accession>
<evidence type="ECO:0000313" key="2">
    <source>
        <dbReference type="EMBL" id="CAD5219021.1"/>
    </source>
</evidence>
<protein>
    <submittedName>
        <fullName evidence="2">Uncharacterized protein</fullName>
    </submittedName>
</protein>
<sequence>MEKPVFSKDVVKHGNVSDDSDNELEDYLKAVQTAEHLTEKQKKDACAMLNDYYKLNLKYKERLEMDTRIKIDKKKGFKKNGDRILFNNLKRIQEKIKEIEGKLEDLDIYFDFNVDEPEIRAVFYTSSSFEPLNEKINEYINNPNNVNKEGMLVTEKVVKKFLKDLKEEHGEDRMIKKGIPLNDGEELYVFVRQLMHSVSSYVHLHRVRVPFFERYNPGEAIDDYIEDAVKTIESNETKNLIKEVCMKKEEPASDEEKWADDLENEELLMKNKKEFASELLEGLLDDDKDIELDDLSIIDKDDDIVELEEDDDTHDGFGQTLNEGDVVIGDREVKKQEKEDLDLKLPSTSDKQVPTKRKRHHSKTDIVKRPVLDNFFKNSSNLDIVTLEDSDDDIICIS</sequence>
<evidence type="ECO:0000313" key="3">
    <source>
        <dbReference type="Proteomes" id="UP000614601"/>
    </source>
</evidence>
<dbReference type="EMBL" id="CAJFCW020000004">
    <property type="protein sequence ID" value="CAG9112286.1"/>
    <property type="molecule type" value="Genomic_DNA"/>
</dbReference>
<keyword evidence="3" id="KW-1185">Reference proteome</keyword>
<dbReference type="EMBL" id="CAJFDH010000004">
    <property type="protein sequence ID" value="CAD5219021.1"/>
    <property type="molecule type" value="Genomic_DNA"/>
</dbReference>
<proteinExistence type="predicted"/>
<dbReference type="Proteomes" id="UP000614601">
    <property type="component" value="Unassembled WGS sequence"/>
</dbReference>
<dbReference type="AlphaFoldDB" id="A0A811KTE5"/>
<gene>
    <name evidence="2" type="ORF">BOKJ2_LOCUS8231</name>
</gene>
<organism evidence="2 3">
    <name type="scientific">Bursaphelenchus okinawaensis</name>
    <dbReference type="NCBI Taxonomy" id="465554"/>
    <lineage>
        <taxon>Eukaryota</taxon>
        <taxon>Metazoa</taxon>
        <taxon>Ecdysozoa</taxon>
        <taxon>Nematoda</taxon>
        <taxon>Chromadorea</taxon>
        <taxon>Rhabditida</taxon>
        <taxon>Tylenchina</taxon>
        <taxon>Tylenchomorpha</taxon>
        <taxon>Aphelenchoidea</taxon>
        <taxon>Aphelenchoididae</taxon>
        <taxon>Bursaphelenchus</taxon>
    </lineage>
</organism>
<feature type="region of interest" description="Disordered" evidence="1">
    <location>
        <begin position="338"/>
        <end position="364"/>
    </location>
</feature>
<evidence type="ECO:0000256" key="1">
    <source>
        <dbReference type="SAM" id="MobiDB-lite"/>
    </source>
</evidence>
<name>A0A811KTE5_9BILA</name>